<dbReference type="InterPro" id="IPR045245">
    <property type="entry name" value="Pfs2-like"/>
</dbReference>
<dbReference type="Proteomes" id="UP000515908">
    <property type="component" value="Chromosome 10"/>
</dbReference>
<evidence type="ECO:0000256" key="3">
    <source>
        <dbReference type="ARBA" id="ARBA00022980"/>
    </source>
</evidence>
<gene>
    <name evidence="7" type="ORF">ADEAN_000575600</name>
</gene>
<dbReference type="Pfam" id="PF00400">
    <property type="entry name" value="WD40"/>
    <property type="match status" value="4"/>
</dbReference>
<dbReference type="PROSITE" id="PS00678">
    <property type="entry name" value="WD_REPEATS_1"/>
    <property type="match status" value="1"/>
</dbReference>
<protein>
    <submittedName>
        <fullName evidence="7">WD domain, G-beta repeat, putative</fullName>
    </submittedName>
</protein>
<keyword evidence="1 5" id="KW-0853">WD repeat</keyword>
<dbReference type="GO" id="GO:1990904">
    <property type="term" value="C:ribonucleoprotein complex"/>
    <property type="evidence" value="ECO:0007669"/>
    <property type="project" value="UniProtKB-KW"/>
</dbReference>
<dbReference type="InterPro" id="IPR020472">
    <property type="entry name" value="WD40_PAC1"/>
</dbReference>
<feature type="repeat" description="WD" evidence="5">
    <location>
        <begin position="224"/>
        <end position="256"/>
    </location>
</feature>
<evidence type="ECO:0000256" key="6">
    <source>
        <dbReference type="SAM" id="MobiDB-lite"/>
    </source>
</evidence>
<feature type="compositionally biased region" description="Basic and acidic residues" evidence="6">
    <location>
        <begin position="9"/>
        <end position="24"/>
    </location>
</feature>
<dbReference type="PROSITE" id="PS50294">
    <property type="entry name" value="WD_REPEATS_REGION"/>
    <property type="match status" value="4"/>
</dbReference>
<dbReference type="AlphaFoldDB" id="A0A7G2CEG2"/>
<dbReference type="GO" id="GO:0031124">
    <property type="term" value="P:mRNA 3'-end processing"/>
    <property type="evidence" value="ECO:0007669"/>
    <property type="project" value="InterPro"/>
</dbReference>
<feature type="repeat" description="WD" evidence="5">
    <location>
        <begin position="268"/>
        <end position="309"/>
    </location>
</feature>
<feature type="compositionally biased region" description="Acidic residues" evidence="6">
    <location>
        <begin position="417"/>
        <end position="427"/>
    </location>
</feature>
<evidence type="ECO:0000313" key="8">
    <source>
        <dbReference type="Proteomes" id="UP000515908"/>
    </source>
</evidence>
<dbReference type="SMART" id="SM00320">
    <property type="entry name" value="WD40"/>
    <property type="match status" value="7"/>
</dbReference>
<name>A0A7G2CEG2_9TRYP</name>
<keyword evidence="3" id="KW-0689">Ribosomal protein</keyword>
<feature type="repeat" description="WD" evidence="5">
    <location>
        <begin position="311"/>
        <end position="353"/>
    </location>
</feature>
<dbReference type="InterPro" id="IPR019775">
    <property type="entry name" value="WD40_repeat_CS"/>
</dbReference>
<dbReference type="OrthoDB" id="16717at2759"/>
<dbReference type="FunFam" id="2.130.10.10:FF:001775">
    <property type="entry name" value="WD domain, G-beta repeat, putative"/>
    <property type="match status" value="1"/>
</dbReference>
<accession>A0A7G2CEG2</accession>
<dbReference type="VEuPathDB" id="TriTrypDB:ADEAN_000575600"/>
<dbReference type="GO" id="GO:0005840">
    <property type="term" value="C:ribosome"/>
    <property type="evidence" value="ECO:0007669"/>
    <property type="project" value="UniProtKB-KW"/>
</dbReference>
<feature type="region of interest" description="Disordered" evidence="6">
    <location>
        <begin position="405"/>
        <end position="427"/>
    </location>
</feature>
<dbReference type="PANTHER" id="PTHR22836">
    <property type="entry name" value="WD40 REPEAT PROTEIN"/>
    <property type="match status" value="1"/>
</dbReference>
<dbReference type="InterPro" id="IPR036322">
    <property type="entry name" value="WD40_repeat_dom_sf"/>
</dbReference>
<keyword evidence="8" id="KW-1185">Reference proteome</keyword>
<evidence type="ECO:0000313" key="7">
    <source>
        <dbReference type="EMBL" id="CAD2218268.1"/>
    </source>
</evidence>
<dbReference type="PANTHER" id="PTHR22836:SF0">
    <property type="entry name" value="PRE-MRNA 3' END PROCESSING PROTEIN WDR33"/>
    <property type="match status" value="1"/>
</dbReference>
<dbReference type="EMBL" id="LR877154">
    <property type="protein sequence ID" value="CAD2218268.1"/>
    <property type="molecule type" value="Genomic_DNA"/>
</dbReference>
<reference evidence="7 8" key="1">
    <citation type="submission" date="2020-08" db="EMBL/GenBank/DDBJ databases">
        <authorList>
            <person name="Newling K."/>
            <person name="Davey J."/>
            <person name="Forrester S."/>
        </authorList>
    </citation>
    <scope>NUCLEOTIDE SEQUENCE [LARGE SCALE GENOMIC DNA]</scope>
    <source>
        <strain evidence="8">Crithidia deanei Carvalho (ATCC PRA-265)</strain>
    </source>
</reference>
<dbReference type="Gene3D" id="2.130.10.10">
    <property type="entry name" value="YVTN repeat-like/Quinoprotein amine dehydrogenase"/>
    <property type="match status" value="2"/>
</dbReference>
<dbReference type="SUPFAM" id="SSF50978">
    <property type="entry name" value="WD40 repeat-like"/>
    <property type="match status" value="1"/>
</dbReference>
<sequence length="427" mass="47958">MHTGGRRRPRDDGQDDFVPRERMRGQRPVDFYSPAIRHIEMRLQKRRTPFNYHVCPHELYAKDVVPARETDFNPSAALCTQWVSTSFHPDSRGGRERISIFDLKWAPSGRRLLCSTSQGEFLLFNGQSFGLEIRTKAHEDNRSCRAIAWGARNDFILSGDEAGKVNLWTSDLVLVGGLETNHRAVREITWAPSEAKFCTAGQDGMAKVWDTVRVGSREHEEVKLEGHGGDVTTVHWHPYRALLATGSQDTQCRLWDPRTAASGSLASLRGHGQTVSCVRWHPDGSSLLTASKDGCAKLWDIRRAEKELLCFRGHSSGVDKVEWHPSVPDLFASTGTDGNVIYWMVDEGDRTVVHGVPEVYTGAAQIEAAHGRFRDQPNPIFCLAWSPLGNLLTTSGTEVKYWTRNKPGAMEEHDQREEDDILDEDVA</sequence>
<dbReference type="CDD" id="cd00200">
    <property type="entry name" value="WD40"/>
    <property type="match status" value="1"/>
</dbReference>
<evidence type="ECO:0000256" key="1">
    <source>
        <dbReference type="ARBA" id="ARBA00022574"/>
    </source>
</evidence>
<feature type="repeat" description="WD" evidence="5">
    <location>
        <begin position="178"/>
        <end position="210"/>
    </location>
</feature>
<dbReference type="PRINTS" id="PR00320">
    <property type="entry name" value="GPROTEINBRPT"/>
</dbReference>
<dbReference type="InterPro" id="IPR015943">
    <property type="entry name" value="WD40/YVTN_repeat-like_dom_sf"/>
</dbReference>
<dbReference type="PROSITE" id="PS50082">
    <property type="entry name" value="WD_REPEATS_2"/>
    <property type="match status" value="4"/>
</dbReference>
<evidence type="ECO:0000256" key="5">
    <source>
        <dbReference type="PROSITE-ProRule" id="PRU00221"/>
    </source>
</evidence>
<keyword evidence="2" id="KW-0677">Repeat</keyword>
<keyword evidence="4" id="KW-0687">Ribonucleoprotein</keyword>
<dbReference type="GO" id="GO:0005847">
    <property type="term" value="C:mRNA cleavage and polyadenylation specificity factor complex"/>
    <property type="evidence" value="ECO:0007669"/>
    <property type="project" value="TreeGrafter"/>
</dbReference>
<evidence type="ECO:0000256" key="2">
    <source>
        <dbReference type="ARBA" id="ARBA00022737"/>
    </source>
</evidence>
<proteinExistence type="predicted"/>
<dbReference type="InterPro" id="IPR001680">
    <property type="entry name" value="WD40_rpt"/>
</dbReference>
<organism evidence="7 8">
    <name type="scientific">Angomonas deanei</name>
    <dbReference type="NCBI Taxonomy" id="59799"/>
    <lineage>
        <taxon>Eukaryota</taxon>
        <taxon>Discoba</taxon>
        <taxon>Euglenozoa</taxon>
        <taxon>Kinetoplastea</taxon>
        <taxon>Metakinetoplastina</taxon>
        <taxon>Trypanosomatida</taxon>
        <taxon>Trypanosomatidae</taxon>
        <taxon>Strigomonadinae</taxon>
        <taxon>Angomonas</taxon>
    </lineage>
</organism>
<evidence type="ECO:0000256" key="4">
    <source>
        <dbReference type="ARBA" id="ARBA00023274"/>
    </source>
</evidence>
<feature type="region of interest" description="Disordered" evidence="6">
    <location>
        <begin position="1"/>
        <end position="24"/>
    </location>
</feature>